<dbReference type="GO" id="GO:1990904">
    <property type="term" value="C:ribonucleoprotein complex"/>
    <property type="evidence" value="ECO:0007669"/>
    <property type="project" value="UniProtKB-KW"/>
</dbReference>
<dbReference type="SUPFAM" id="SSF52166">
    <property type="entry name" value="Ribosomal protein L4"/>
    <property type="match status" value="1"/>
</dbReference>
<comment type="subunit">
    <text evidence="7">Part of the 50S ribosomal subunit.</text>
</comment>
<dbReference type="InterPro" id="IPR023574">
    <property type="entry name" value="Ribosomal_uL4_dom_sf"/>
</dbReference>
<dbReference type="NCBIfam" id="TIGR03953">
    <property type="entry name" value="rplD_bact"/>
    <property type="match status" value="1"/>
</dbReference>
<keyword evidence="2 7" id="KW-0699">rRNA-binding</keyword>
<feature type="region of interest" description="Disordered" evidence="8">
    <location>
        <begin position="43"/>
        <end position="69"/>
    </location>
</feature>
<comment type="caution">
    <text evidence="9">The sequence shown here is derived from an EMBL/GenBank/DDBJ whole genome shotgun (WGS) entry which is preliminary data.</text>
</comment>
<sequence>MSGKSVGTVVLPKEIFGQTTNKQLLATAIRVYKTKSIKNTAHTKTRGEVRGGGKKPWRQKGTGNARAGSIRSPLWVGGGTTFGPRYREAKLTLPQKMRRKALIHALSQKAKDGDINIISNLEKISTKTKPVANLLKKLNAQKNTLLIISSKNDNVKLATRNIQSLTVEPVSNINAYQVLQNNNLLISKEALGKWIS</sequence>
<dbReference type="HAMAP" id="MF_01328_B">
    <property type="entry name" value="Ribosomal_uL4_B"/>
    <property type="match status" value="1"/>
</dbReference>
<dbReference type="InterPro" id="IPR013005">
    <property type="entry name" value="Ribosomal_uL4-like"/>
</dbReference>
<evidence type="ECO:0000256" key="1">
    <source>
        <dbReference type="ARBA" id="ARBA00010528"/>
    </source>
</evidence>
<keyword evidence="4 7" id="KW-0689">Ribosomal protein</keyword>
<evidence type="ECO:0000313" key="10">
    <source>
        <dbReference type="Proteomes" id="UP000179102"/>
    </source>
</evidence>
<evidence type="ECO:0000256" key="7">
    <source>
        <dbReference type="HAMAP-Rule" id="MF_01328"/>
    </source>
</evidence>
<gene>
    <name evidence="7" type="primary">rplD</name>
    <name evidence="9" type="ORF">A2870_00915</name>
</gene>
<proteinExistence type="inferred from homology"/>
<keyword evidence="5 7" id="KW-0687">Ribonucleoprotein</keyword>
<comment type="function">
    <text evidence="7">One of the primary rRNA binding proteins, this protein initially binds near the 5'-end of the 23S rRNA. It is important during the early stages of 50S assembly. It makes multiple contacts with different domains of the 23S rRNA in the assembled 50S subunit and ribosome.</text>
</comment>
<accession>A0A1F5G3K9</accession>
<dbReference type="GO" id="GO:0019843">
    <property type="term" value="F:rRNA binding"/>
    <property type="evidence" value="ECO:0007669"/>
    <property type="project" value="UniProtKB-UniRule"/>
</dbReference>
<dbReference type="STRING" id="1797711.A2870_00915"/>
<evidence type="ECO:0000256" key="3">
    <source>
        <dbReference type="ARBA" id="ARBA00022884"/>
    </source>
</evidence>
<dbReference type="GO" id="GO:0003735">
    <property type="term" value="F:structural constituent of ribosome"/>
    <property type="evidence" value="ECO:0007669"/>
    <property type="project" value="InterPro"/>
</dbReference>
<organism evidence="9 10">
    <name type="scientific">Candidatus Curtissbacteria bacterium RIFCSPHIGHO2_01_FULL_41_11</name>
    <dbReference type="NCBI Taxonomy" id="1797711"/>
    <lineage>
        <taxon>Bacteria</taxon>
        <taxon>Candidatus Curtissiibacteriota</taxon>
    </lineage>
</organism>
<evidence type="ECO:0000256" key="8">
    <source>
        <dbReference type="SAM" id="MobiDB-lite"/>
    </source>
</evidence>
<dbReference type="EMBL" id="MFAZ01000043">
    <property type="protein sequence ID" value="OGD86452.1"/>
    <property type="molecule type" value="Genomic_DNA"/>
</dbReference>
<evidence type="ECO:0000256" key="6">
    <source>
        <dbReference type="ARBA" id="ARBA00035244"/>
    </source>
</evidence>
<reference evidence="9 10" key="1">
    <citation type="journal article" date="2016" name="Nat. Commun.">
        <title>Thousands of microbial genomes shed light on interconnected biogeochemical processes in an aquifer system.</title>
        <authorList>
            <person name="Anantharaman K."/>
            <person name="Brown C.T."/>
            <person name="Hug L.A."/>
            <person name="Sharon I."/>
            <person name="Castelle C.J."/>
            <person name="Probst A.J."/>
            <person name="Thomas B.C."/>
            <person name="Singh A."/>
            <person name="Wilkins M.J."/>
            <person name="Karaoz U."/>
            <person name="Brodie E.L."/>
            <person name="Williams K.H."/>
            <person name="Hubbard S.S."/>
            <person name="Banfield J.F."/>
        </authorList>
    </citation>
    <scope>NUCLEOTIDE SEQUENCE [LARGE SCALE GENOMIC DNA]</scope>
</reference>
<evidence type="ECO:0000256" key="2">
    <source>
        <dbReference type="ARBA" id="ARBA00022730"/>
    </source>
</evidence>
<dbReference type="PANTHER" id="PTHR10746">
    <property type="entry name" value="50S RIBOSOMAL PROTEIN L4"/>
    <property type="match status" value="1"/>
</dbReference>
<name>A0A1F5G3K9_9BACT</name>
<dbReference type="GO" id="GO:0005840">
    <property type="term" value="C:ribosome"/>
    <property type="evidence" value="ECO:0007669"/>
    <property type="project" value="UniProtKB-KW"/>
</dbReference>
<comment type="similarity">
    <text evidence="1 7">Belongs to the universal ribosomal protein uL4 family.</text>
</comment>
<keyword evidence="3 7" id="KW-0694">RNA-binding</keyword>
<evidence type="ECO:0000256" key="4">
    <source>
        <dbReference type="ARBA" id="ARBA00022980"/>
    </source>
</evidence>
<evidence type="ECO:0000313" key="9">
    <source>
        <dbReference type="EMBL" id="OGD86452.1"/>
    </source>
</evidence>
<dbReference type="AlphaFoldDB" id="A0A1F5G3K9"/>
<dbReference type="Proteomes" id="UP000179102">
    <property type="component" value="Unassembled WGS sequence"/>
</dbReference>
<dbReference type="GO" id="GO:0006412">
    <property type="term" value="P:translation"/>
    <property type="evidence" value="ECO:0007669"/>
    <property type="project" value="UniProtKB-UniRule"/>
</dbReference>
<dbReference type="PANTHER" id="PTHR10746:SF17">
    <property type="entry name" value="LARGE RIBOSOMAL SUBUNIT PROTEIN UL4C"/>
    <property type="match status" value="1"/>
</dbReference>
<dbReference type="InterPro" id="IPR002136">
    <property type="entry name" value="Ribosomal_uL4"/>
</dbReference>
<protein>
    <recommendedName>
        <fullName evidence="6 7">Large ribosomal subunit protein uL4</fullName>
    </recommendedName>
</protein>
<comment type="function">
    <text evidence="7">Forms part of the polypeptide exit tunnel.</text>
</comment>
<evidence type="ECO:0000256" key="5">
    <source>
        <dbReference type="ARBA" id="ARBA00023274"/>
    </source>
</evidence>
<dbReference type="Pfam" id="PF00573">
    <property type="entry name" value="Ribosomal_L4"/>
    <property type="match status" value="1"/>
</dbReference>
<dbReference type="Gene3D" id="3.40.1370.10">
    <property type="match status" value="1"/>
</dbReference>